<evidence type="ECO:0000256" key="3">
    <source>
        <dbReference type="ARBA" id="ARBA00023163"/>
    </source>
</evidence>
<protein>
    <submittedName>
        <fullName evidence="5">Transcriptional regulator with XRE-family HTH domain</fullName>
    </submittedName>
</protein>
<dbReference type="PROSITE" id="PS50943">
    <property type="entry name" value="HTH_CROC1"/>
    <property type="match status" value="1"/>
</dbReference>
<dbReference type="GO" id="GO:0003677">
    <property type="term" value="F:DNA binding"/>
    <property type="evidence" value="ECO:0007669"/>
    <property type="project" value="UniProtKB-KW"/>
</dbReference>
<proteinExistence type="predicted"/>
<dbReference type="GO" id="GO:0005829">
    <property type="term" value="C:cytosol"/>
    <property type="evidence" value="ECO:0007669"/>
    <property type="project" value="TreeGrafter"/>
</dbReference>
<evidence type="ECO:0000256" key="1">
    <source>
        <dbReference type="ARBA" id="ARBA00023015"/>
    </source>
</evidence>
<sequence>MTGDRRIVASNLRALREIRKVAQEELAVRSGIDRSYISDLENEKYAISVDKLGNLAEALGVETWEMLHPATAARLRESKQA</sequence>
<evidence type="ECO:0000256" key="2">
    <source>
        <dbReference type="ARBA" id="ARBA00023125"/>
    </source>
</evidence>
<evidence type="ECO:0000313" key="6">
    <source>
        <dbReference type="Proteomes" id="UP000552700"/>
    </source>
</evidence>
<evidence type="ECO:0000313" key="5">
    <source>
        <dbReference type="EMBL" id="MBB6125213.1"/>
    </source>
</evidence>
<comment type="caution">
    <text evidence="5">The sequence shown here is derived from an EMBL/GenBank/DDBJ whole genome shotgun (WGS) entry which is preliminary data.</text>
</comment>
<gene>
    <name evidence="5" type="ORF">FHS92_002970</name>
</gene>
<dbReference type="GO" id="GO:0003700">
    <property type="term" value="F:DNA-binding transcription factor activity"/>
    <property type="evidence" value="ECO:0007669"/>
    <property type="project" value="TreeGrafter"/>
</dbReference>
<dbReference type="RefSeq" id="WP_184081490.1">
    <property type="nucleotide sequence ID" value="NZ_JACIJP010000005.1"/>
</dbReference>
<feature type="domain" description="HTH cro/C1-type" evidence="4">
    <location>
        <begin position="12"/>
        <end position="67"/>
    </location>
</feature>
<name>A0A841J2M8_9SPHN</name>
<keyword evidence="6" id="KW-1185">Reference proteome</keyword>
<dbReference type="SUPFAM" id="SSF47413">
    <property type="entry name" value="lambda repressor-like DNA-binding domains"/>
    <property type="match status" value="1"/>
</dbReference>
<dbReference type="InterPro" id="IPR050807">
    <property type="entry name" value="TransReg_Diox_bact_type"/>
</dbReference>
<dbReference type="InterPro" id="IPR010982">
    <property type="entry name" value="Lambda_DNA-bd_dom_sf"/>
</dbReference>
<reference evidence="5 6" key="1">
    <citation type="submission" date="2020-08" db="EMBL/GenBank/DDBJ databases">
        <title>Genomic Encyclopedia of Type Strains, Phase IV (KMG-IV): sequencing the most valuable type-strain genomes for metagenomic binning, comparative biology and taxonomic classification.</title>
        <authorList>
            <person name="Goeker M."/>
        </authorList>
    </citation>
    <scope>NUCLEOTIDE SEQUENCE [LARGE SCALE GENOMIC DNA]</scope>
    <source>
        <strain evidence="5 6">DSM 102255</strain>
    </source>
</reference>
<dbReference type="InterPro" id="IPR001387">
    <property type="entry name" value="Cro/C1-type_HTH"/>
</dbReference>
<dbReference type="Gene3D" id="1.10.260.40">
    <property type="entry name" value="lambda repressor-like DNA-binding domains"/>
    <property type="match status" value="1"/>
</dbReference>
<dbReference type="Proteomes" id="UP000552700">
    <property type="component" value="Unassembled WGS sequence"/>
</dbReference>
<dbReference type="Pfam" id="PF01381">
    <property type="entry name" value="HTH_3"/>
    <property type="match status" value="1"/>
</dbReference>
<keyword evidence="3" id="KW-0804">Transcription</keyword>
<organism evidence="5 6">
    <name type="scientific">Sphingobium subterraneum</name>
    <dbReference type="NCBI Taxonomy" id="627688"/>
    <lineage>
        <taxon>Bacteria</taxon>
        <taxon>Pseudomonadati</taxon>
        <taxon>Pseudomonadota</taxon>
        <taxon>Alphaproteobacteria</taxon>
        <taxon>Sphingomonadales</taxon>
        <taxon>Sphingomonadaceae</taxon>
        <taxon>Sphingobium</taxon>
    </lineage>
</organism>
<dbReference type="PANTHER" id="PTHR46797:SF23">
    <property type="entry name" value="HTH-TYPE TRANSCRIPTIONAL REGULATOR SUTR"/>
    <property type="match status" value="1"/>
</dbReference>
<evidence type="ECO:0000259" key="4">
    <source>
        <dbReference type="PROSITE" id="PS50943"/>
    </source>
</evidence>
<accession>A0A841J2M8</accession>
<dbReference type="PANTHER" id="PTHR46797">
    <property type="entry name" value="HTH-TYPE TRANSCRIPTIONAL REGULATOR"/>
    <property type="match status" value="1"/>
</dbReference>
<dbReference type="EMBL" id="JACIJP010000005">
    <property type="protein sequence ID" value="MBB6125213.1"/>
    <property type="molecule type" value="Genomic_DNA"/>
</dbReference>
<keyword evidence="2" id="KW-0238">DNA-binding</keyword>
<dbReference type="AlphaFoldDB" id="A0A841J2M8"/>
<dbReference type="CDD" id="cd00093">
    <property type="entry name" value="HTH_XRE"/>
    <property type="match status" value="1"/>
</dbReference>
<keyword evidence="1" id="KW-0805">Transcription regulation</keyword>
<dbReference type="SMART" id="SM00530">
    <property type="entry name" value="HTH_XRE"/>
    <property type="match status" value="1"/>
</dbReference>